<evidence type="ECO:0000313" key="3">
    <source>
        <dbReference type="EMBL" id="MCF2872320.1"/>
    </source>
</evidence>
<keyword evidence="4" id="KW-1185">Reference proteome</keyword>
<gene>
    <name evidence="3" type="ORF">L0664_14695</name>
</gene>
<protein>
    <recommendedName>
        <fullName evidence="5">Twin-arginine translocation signal domain-containing protein</fullName>
    </recommendedName>
</protein>
<dbReference type="EMBL" id="JAKGAQ010000004">
    <property type="protein sequence ID" value="MCF2872320.1"/>
    <property type="molecule type" value="Genomic_DNA"/>
</dbReference>
<accession>A0ABS9CYH3</accession>
<dbReference type="PROSITE" id="PS51318">
    <property type="entry name" value="TAT"/>
    <property type="match status" value="1"/>
</dbReference>
<evidence type="ECO:0000256" key="2">
    <source>
        <dbReference type="SAM" id="Phobius"/>
    </source>
</evidence>
<feature type="region of interest" description="Disordered" evidence="1">
    <location>
        <begin position="1"/>
        <end position="27"/>
    </location>
</feature>
<name>A0ABS9CYH3_9RHOB</name>
<feature type="transmembrane region" description="Helical" evidence="2">
    <location>
        <begin position="263"/>
        <end position="291"/>
    </location>
</feature>
<sequence length="311" mass="33012">MAQLIDLSGSPLTETKPSTTPAASSPLSRRKFLSNGMAVGAGVALATPALIMPNSASAGGIPSDAHVIEHSHNSGLHNEGRSRTLVRYQKPGDSPLQVRGSMFTGRWSVHDLRAASAPDPVLTSYFNLQNEYGGTSGGDGNRRLRMDRNHANRVRSRMNDTPKLVAPGATWSGSRYKAADLHVKSYRIGSDKYSTMAFYDGASRRWKSYTFDYKVDRQGPDAEQLLAAIRYQRTAIPRTLATVGGTAITGLFIAATLKSAGLVLAISAVGAGIVLLAICAFGATIAAIGLAENLGKIDEIKSSYAPFATTI</sequence>
<reference evidence="3 4" key="1">
    <citation type="submission" date="2022-01" db="EMBL/GenBank/DDBJ databases">
        <title>Octadecabacter sp. nov., isolated from a marine alga.</title>
        <authorList>
            <person name="Jin M.S."/>
            <person name="Kim H.M."/>
            <person name="Han D.M."/>
            <person name="Jung J.J."/>
            <person name="Jeon C.O."/>
        </authorList>
    </citation>
    <scope>NUCLEOTIDE SEQUENCE [LARGE SCALE GENOMIC DNA]</scope>
    <source>
        <strain evidence="3 4">G9-8</strain>
    </source>
</reference>
<feature type="compositionally biased region" description="Low complexity" evidence="1">
    <location>
        <begin position="17"/>
        <end position="26"/>
    </location>
</feature>
<dbReference type="RefSeq" id="WP_235226652.1">
    <property type="nucleotide sequence ID" value="NZ_JAKGAQ010000004.1"/>
</dbReference>
<evidence type="ECO:0000256" key="1">
    <source>
        <dbReference type="SAM" id="MobiDB-lite"/>
    </source>
</evidence>
<dbReference type="InterPro" id="IPR006311">
    <property type="entry name" value="TAT_signal"/>
</dbReference>
<comment type="caution">
    <text evidence="3">The sequence shown here is derived from an EMBL/GenBank/DDBJ whole genome shotgun (WGS) entry which is preliminary data.</text>
</comment>
<evidence type="ECO:0000313" key="4">
    <source>
        <dbReference type="Proteomes" id="UP001200557"/>
    </source>
</evidence>
<evidence type="ECO:0008006" key="5">
    <source>
        <dbReference type="Google" id="ProtNLM"/>
    </source>
</evidence>
<feature type="transmembrane region" description="Helical" evidence="2">
    <location>
        <begin position="239"/>
        <end position="257"/>
    </location>
</feature>
<keyword evidence="2" id="KW-0472">Membrane</keyword>
<keyword evidence="2" id="KW-0812">Transmembrane</keyword>
<proteinExistence type="predicted"/>
<dbReference type="Proteomes" id="UP001200557">
    <property type="component" value="Unassembled WGS sequence"/>
</dbReference>
<organism evidence="3 4">
    <name type="scientific">Octadecabacter dasysiphoniae</name>
    <dbReference type="NCBI Taxonomy" id="2909341"/>
    <lineage>
        <taxon>Bacteria</taxon>
        <taxon>Pseudomonadati</taxon>
        <taxon>Pseudomonadota</taxon>
        <taxon>Alphaproteobacteria</taxon>
        <taxon>Rhodobacterales</taxon>
        <taxon>Roseobacteraceae</taxon>
        <taxon>Octadecabacter</taxon>
    </lineage>
</organism>
<keyword evidence="2" id="KW-1133">Transmembrane helix</keyword>